<dbReference type="RefSeq" id="WP_188429172.1">
    <property type="nucleotide sequence ID" value="NZ_BAABKH010000005.1"/>
</dbReference>
<reference evidence="4" key="1">
    <citation type="journal article" date="2014" name="Int. J. Syst. Evol. Microbiol.">
        <title>Complete genome sequence of Corynebacterium casei LMG S-19264T (=DSM 44701T), isolated from a smear-ripened cheese.</title>
        <authorList>
            <consortium name="US DOE Joint Genome Institute (JGI-PGF)"/>
            <person name="Walter F."/>
            <person name="Albersmeier A."/>
            <person name="Kalinowski J."/>
            <person name="Ruckert C."/>
        </authorList>
    </citation>
    <scope>NUCLEOTIDE SEQUENCE</scope>
    <source>
        <strain evidence="4">CGMCC 1.12160</strain>
    </source>
</reference>
<dbReference type="AlphaFoldDB" id="A0A917F593"/>
<accession>A0A917F593</accession>
<dbReference type="InterPro" id="IPR037284">
    <property type="entry name" value="SUF_FeS_clus_asmbl_SufBD_sf"/>
</dbReference>
<name>A0A917F593_9MICO</name>
<dbReference type="GO" id="GO:0016226">
    <property type="term" value="P:iron-sulfur cluster assembly"/>
    <property type="evidence" value="ECO:0007669"/>
    <property type="project" value="InterPro"/>
</dbReference>
<evidence type="ECO:0000313" key="5">
    <source>
        <dbReference type="Proteomes" id="UP000605670"/>
    </source>
</evidence>
<dbReference type="Pfam" id="PF01458">
    <property type="entry name" value="SUFBD_core"/>
    <property type="match status" value="1"/>
</dbReference>
<dbReference type="Proteomes" id="UP000605670">
    <property type="component" value="Unassembled WGS sequence"/>
</dbReference>
<proteinExistence type="inferred from homology"/>
<gene>
    <name evidence="4" type="ORF">GCM10011366_14710</name>
</gene>
<comment type="caution">
    <text evidence="4">The sequence shown here is derived from an EMBL/GenBank/DDBJ whole genome shotgun (WGS) entry which is preliminary data.</text>
</comment>
<dbReference type="Pfam" id="PF19295">
    <property type="entry name" value="SufBD_N"/>
    <property type="match status" value="1"/>
</dbReference>
<dbReference type="SUPFAM" id="SSF101960">
    <property type="entry name" value="Stabilizer of iron transporter SufD"/>
    <property type="match status" value="1"/>
</dbReference>
<evidence type="ECO:0000313" key="4">
    <source>
        <dbReference type="EMBL" id="GGF47989.1"/>
    </source>
</evidence>
<protein>
    <submittedName>
        <fullName evidence="4">Fe-S cluster assembly protein SufB</fullName>
    </submittedName>
</protein>
<dbReference type="PANTHER" id="PTHR30508">
    <property type="entry name" value="FES CLUSTER ASSEMBLY PROTEIN SUF"/>
    <property type="match status" value="1"/>
</dbReference>
<comment type="similarity">
    <text evidence="1">Belongs to the iron-sulfur cluster assembly SufBD family.</text>
</comment>
<keyword evidence="5" id="KW-1185">Reference proteome</keyword>
<dbReference type="InterPro" id="IPR000825">
    <property type="entry name" value="SUF_FeS_clus_asmbl_SufBD_core"/>
</dbReference>
<evidence type="ECO:0000259" key="3">
    <source>
        <dbReference type="Pfam" id="PF19295"/>
    </source>
</evidence>
<reference evidence="4" key="2">
    <citation type="submission" date="2020-09" db="EMBL/GenBank/DDBJ databases">
        <authorList>
            <person name="Sun Q."/>
            <person name="Zhou Y."/>
        </authorList>
    </citation>
    <scope>NUCLEOTIDE SEQUENCE</scope>
    <source>
        <strain evidence="4">CGMCC 1.12160</strain>
    </source>
</reference>
<organism evidence="4 5">
    <name type="scientific">Ornithinimicrobium tianjinense</name>
    <dbReference type="NCBI Taxonomy" id="1195761"/>
    <lineage>
        <taxon>Bacteria</taxon>
        <taxon>Bacillati</taxon>
        <taxon>Actinomycetota</taxon>
        <taxon>Actinomycetes</taxon>
        <taxon>Micrococcales</taxon>
        <taxon>Ornithinimicrobiaceae</taxon>
        <taxon>Ornithinimicrobium</taxon>
    </lineage>
</organism>
<dbReference type="InterPro" id="IPR055346">
    <property type="entry name" value="Fe-S_cluster_assembly_SufBD"/>
</dbReference>
<evidence type="ECO:0000259" key="2">
    <source>
        <dbReference type="Pfam" id="PF01458"/>
    </source>
</evidence>
<feature type="domain" description="SUF system FeS cluster assembly SufBD core" evidence="2">
    <location>
        <begin position="210"/>
        <end position="444"/>
    </location>
</feature>
<evidence type="ECO:0000256" key="1">
    <source>
        <dbReference type="ARBA" id="ARBA00043967"/>
    </source>
</evidence>
<dbReference type="PANTHER" id="PTHR30508:SF1">
    <property type="entry name" value="UPF0051 PROTEIN ABCI8, CHLOROPLASTIC-RELATED"/>
    <property type="match status" value="1"/>
</dbReference>
<dbReference type="EMBL" id="BMEM01000001">
    <property type="protein sequence ID" value="GGF47989.1"/>
    <property type="molecule type" value="Genomic_DNA"/>
</dbReference>
<feature type="domain" description="SUF system FeS cluster assembly SufBD N-terminal" evidence="3">
    <location>
        <begin position="144"/>
        <end position="207"/>
    </location>
</feature>
<dbReference type="InterPro" id="IPR045595">
    <property type="entry name" value="SufBD_N"/>
</dbReference>
<sequence length="473" mass="53033">MSTNIEELNPGLKDLGRYEYGWADRDDAGASARRGLNEDVVRDISERKSEPTWMLEQRLKALRLFGKKPMPHWGADLSEIDFDNIKYFVKSTEKQATSWEELPEDIKNTYDRLGIPEAEKQRLVAGVAAQYESEVVYHQIREDLEQQGVIFVDTDTGLREHEELFREYFGSVIPAGDNKFSALNTAVWSGGSFIYVPKGVHVEIPLQAYFRINTENMGQFERTLIIADEGSYVHYVEGCTAPIYKTDSLHSAVVEIIVKKNARVRYTTIQNWSNNVYNLVTKRATCDEGATMEWIDGNIGSKVTMKYPAVFLLGEHAKGETLSIAFAGEGQHQDAGSKMVHAAPHTSSTIVSKSVARGGGRSSYRGLVQILEGAHHSKSSVVCDALLVDQISRSDTYPYVDVREDDVQMGHEATVSKVSEDQMFYLMSRGMSETEAMAMIVRGFVEPIARELPMEYALELNRLIELQMEGAVG</sequence>
<dbReference type="NCBIfam" id="TIGR01980">
    <property type="entry name" value="sufB"/>
    <property type="match status" value="1"/>
</dbReference>
<dbReference type="InterPro" id="IPR010231">
    <property type="entry name" value="SUF_FeS_clus_asmbl_SufB"/>
</dbReference>